<dbReference type="PANTHER" id="PTHR11088">
    <property type="entry name" value="TRNA DIMETHYLALLYLTRANSFERASE"/>
    <property type="match status" value="1"/>
</dbReference>
<keyword evidence="3" id="KW-0547">Nucleotide-binding</keyword>
<dbReference type="GO" id="GO:0006400">
    <property type="term" value="P:tRNA modification"/>
    <property type="evidence" value="ECO:0007669"/>
    <property type="project" value="TreeGrafter"/>
</dbReference>
<dbReference type="GO" id="GO:0005739">
    <property type="term" value="C:mitochondrion"/>
    <property type="evidence" value="ECO:0007669"/>
    <property type="project" value="TreeGrafter"/>
</dbReference>
<feature type="compositionally biased region" description="Basic and acidic residues" evidence="5">
    <location>
        <begin position="468"/>
        <end position="481"/>
    </location>
</feature>
<dbReference type="InterPro" id="IPR018022">
    <property type="entry name" value="IPT"/>
</dbReference>
<reference evidence="6" key="1">
    <citation type="submission" date="2020-11" db="EMBL/GenBank/DDBJ databases">
        <authorList>
            <consortium name="DOE Joint Genome Institute"/>
            <person name="Ahrendt S."/>
            <person name="Riley R."/>
            <person name="Andreopoulos W."/>
            <person name="Labutti K."/>
            <person name="Pangilinan J."/>
            <person name="Ruiz-Duenas F.J."/>
            <person name="Barrasa J.M."/>
            <person name="Sanchez-Garcia M."/>
            <person name="Camarero S."/>
            <person name="Miyauchi S."/>
            <person name="Serrano A."/>
            <person name="Linde D."/>
            <person name="Babiker R."/>
            <person name="Drula E."/>
            <person name="Ayuso-Fernandez I."/>
            <person name="Pacheco R."/>
            <person name="Padilla G."/>
            <person name="Ferreira P."/>
            <person name="Barriuso J."/>
            <person name="Kellner H."/>
            <person name="Castanera R."/>
            <person name="Alfaro M."/>
            <person name="Ramirez L."/>
            <person name="Pisabarro A.G."/>
            <person name="Kuo A."/>
            <person name="Tritt A."/>
            <person name="Lipzen A."/>
            <person name="He G."/>
            <person name="Yan M."/>
            <person name="Ng V."/>
            <person name="Cullen D."/>
            <person name="Martin F."/>
            <person name="Rosso M.-N."/>
            <person name="Henrissat B."/>
            <person name="Hibbett D."/>
            <person name="Martinez A.T."/>
            <person name="Grigoriev I.V."/>
        </authorList>
    </citation>
    <scope>NUCLEOTIDE SEQUENCE</scope>
    <source>
        <strain evidence="6">MF-IS2</strain>
    </source>
</reference>
<dbReference type="EMBL" id="MU151067">
    <property type="protein sequence ID" value="KAF9452810.1"/>
    <property type="molecule type" value="Genomic_DNA"/>
</dbReference>
<name>A0A9P5XNI8_9AGAR</name>
<keyword evidence="4" id="KW-0067">ATP-binding</keyword>
<protein>
    <submittedName>
        <fullName evidence="6">tRNA isopentenyltransferase</fullName>
    </submittedName>
</protein>
<dbReference type="Gene3D" id="1.10.20.140">
    <property type="match status" value="1"/>
</dbReference>
<sequence length="481" mass="54699">MTLRPLIAICGTTGVGKSNIAVELALRLGQGGFRHGWRGAKIINADSMQVYEGLDVITNKMPKEERKDVEHLLMDFKKPGEQYVVGQWVQDATKLINEIHENGEVPIVVGGTSYWIQHLVFSDRLIGSPPNEKVLTPPKQPHKSLDEMQELVAQVTEPELLQLFEFLPESPPSAGTDPDAAFKMHNLLNALDPVMAARWHWRDTRKVLRSLEIIKETGRKGSDIVAEQASRSAVSEPKFRTLFFWLYAEPSVLEKRLYERVDKMIELGLLDEIRTLQRIASEVSPDSSPSAHNSEVDYSLGIYQAIGYKEFHDFLSGTETSQGDFSRAVDRMKLSTRQYAKRQISWIRNKLIPIVNSVNQQRTQTPLYLLDATELGSEWMTNVQEPAIKIMEDFLDDRDLPEPKSLSERARNLLSVREKAVEPTAVLEARRKVICPICTTEENRPVMIEQGPEWEIHQGTRSHKRLAAKAERERRTNDTIS</sequence>
<proteinExistence type="inferred from homology"/>
<comment type="caution">
    <text evidence="6">The sequence shown here is derived from an EMBL/GenBank/DDBJ whole genome shotgun (WGS) entry which is preliminary data.</text>
</comment>
<evidence type="ECO:0000256" key="1">
    <source>
        <dbReference type="ARBA" id="ARBA00005842"/>
    </source>
</evidence>
<dbReference type="InterPro" id="IPR027417">
    <property type="entry name" value="P-loop_NTPase"/>
</dbReference>
<evidence type="ECO:0000256" key="3">
    <source>
        <dbReference type="ARBA" id="ARBA00022741"/>
    </source>
</evidence>
<accession>A0A9P5XNI8</accession>
<dbReference type="PANTHER" id="PTHR11088:SF89">
    <property type="entry name" value="TRNA DIMETHYLALLYLTRANSFERASE"/>
    <property type="match status" value="1"/>
</dbReference>
<dbReference type="InterPro" id="IPR039657">
    <property type="entry name" value="Dimethylallyltransferase"/>
</dbReference>
<dbReference type="HAMAP" id="MF_00185">
    <property type="entry name" value="IPP_trans"/>
    <property type="match status" value="1"/>
</dbReference>
<comment type="similarity">
    <text evidence="1">Belongs to the IPP transferase family.</text>
</comment>
<evidence type="ECO:0000313" key="6">
    <source>
        <dbReference type="EMBL" id="KAF9452810.1"/>
    </source>
</evidence>
<feature type="region of interest" description="Disordered" evidence="5">
    <location>
        <begin position="458"/>
        <end position="481"/>
    </location>
</feature>
<organism evidence="6 7">
    <name type="scientific">Macrolepiota fuliginosa MF-IS2</name>
    <dbReference type="NCBI Taxonomy" id="1400762"/>
    <lineage>
        <taxon>Eukaryota</taxon>
        <taxon>Fungi</taxon>
        <taxon>Dikarya</taxon>
        <taxon>Basidiomycota</taxon>
        <taxon>Agaricomycotina</taxon>
        <taxon>Agaricomycetes</taxon>
        <taxon>Agaricomycetidae</taxon>
        <taxon>Agaricales</taxon>
        <taxon>Agaricineae</taxon>
        <taxon>Agaricaceae</taxon>
        <taxon>Macrolepiota</taxon>
    </lineage>
</organism>
<gene>
    <name evidence="6" type="ORF">P691DRAFT_659939</name>
</gene>
<evidence type="ECO:0000256" key="4">
    <source>
        <dbReference type="ARBA" id="ARBA00022840"/>
    </source>
</evidence>
<dbReference type="Gene3D" id="3.40.50.300">
    <property type="entry name" value="P-loop containing nucleotide triphosphate hydrolases"/>
    <property type="match status" value="1"/>
</dbReference>
<evidence type="ECO:0000256" key="5">
    <source>
        <dbReference type="SAM" id="MobiDB-lite"/>
    </source>
</evidence>
<dbReference type="GO" id="GO:0052381">
    <property type="term" value="F:tRNA dimethylallyltransferase activity"/>
    <property type="evidence" value="ECO:0007669"/>
    <property type="project" value="InterPro"/>
</dbReference>
<evidence type="ECO:0000313" key="7">
    <source>
        <dbReference type="Proteomes" id="UP000807342"/>
    </source>
</evidence>
<dbReference type="Proteomes" id="UP000807342">
    <property type="component" value="Unassembled WGS sequence"/>
</dbReference>
<dbReference type="OrthoDB" id="775260at2759"/>
<keyword evidence="2" id="KW-0808">Transferase</keyword>
<dbReference type="GO" id="GO:0005524">
    <property type="term" value="F:ATP binding"/>
    <property type="evidence" value="ECO:0007669"/>
    <property type="project" value="UniProtKB-KW"/>
</dbReference>
<dbReference type="SUPFAM" id="SSF52540">
    <property type="entry name" value="P-loop containing nucleoside triphosphate hydrolases"/>
    <property type="match status" value="2"/>
</dbReference>
<dbReference type="AlphaFoldDB" id="A0A9P5XNI8"/>
<evidence type="ECO:0000256" key="2">
    <source>
        <dbReference type="ARBA" id="ARBA00022679"/>
    </source>
</evidence>
<dbReference type="Pfam" id="PF01715">
    <property type="entry name" value="IPPT"/>
    <property type="match status" value="1"/>
</dbReference>
<dbReference type="Gene3D" id="3.30.160.60">
    <property type="entry name" value="Classic Zinc Finger"/>
    <property type="match status" value="1"/>
</dbReference>
<keyword evidence="7" id="KW-1185">Reference proteome</keyword>